<reference evidence="2 3" key="1">
    <citation type="journal article" date="2015" name="Proc. Natl. Acad. Sci. U.S.A.">
        <title>The resurrection genome of Boea hygrometrica: A blueprint for survival of dehydration.</title>
        <authorList>
            <person name="Xiao L."/>
            <person name="Yang G."/>
            <person name="Zhang L."/>
            <person name="Yang X."/>
            <person name="Zhao S."/>
            <person name="Ji Z."/>
            <person name="Zhou Q."/>
            <person name="Hu M."/>
            <person name="Wang Y."/>
            <person name="Chen M."/>
            <person name="Xu Y."/>
            <person name="Jin H."/>
            <person name="Xiao X."/>
            <person name="Hu G."/>
            <person name="Bao F."/>
            <person name="Hu Y."/>
            <person name="Wan P."/>
            <person name="Li L."/>
            <person name="Deng X."/>
            <person name="Kuang T."/>
            <person name="Xiang C."/>
            <person name="Zhu J.K."/>
            <person name="Oliver M.J."/>
            <person name="He Y."/>
        </authorList>
    </citation>
    <scope>NUCLEOTIDE SEQUENCE [LARGE SCALE GENOMIC DNA]</scope>
    <source>
        <strain evidence="3">cv. XS01</strain>
    </source>
</reference>
<protein>
    <recommendedName>
        <fullName evidence="4">Dystroglycan-like</fullName>
    </recommendedName>
</protein>
<organism evidence="2 3">
    <name type="scientific">Dorcoceras hygrometricum</name>
    <dbReference type="NCBI Taxonomy" id="472368"/>
    <lineage>
        <taxon>Eukaryota</taxon>
        <taxon>Viridiplantae</taxon>
        <taxon>Streptophyta</taxon>
        <taxon>Embryophyta</taxon>
        <taxon>Tracheophyta</taxon>
        <taxon>Spermatophyta</taxon>
        <taxon>Magnoliopsida</taxon>
        <taxon>eudicotyledons</taxon>
        <taxon>Gunneridae</taxon>
        <taxon>Pentapetalae</taxon>
        <taxon>asterids</taxon>
        <taxon>lamiids</taxon>
        <taxon>Lamiales</taxon>
        <taxon>Gesneriaceae</taxon>
        <taxon>Didymocarpoideae</taxon>
        <taxon>Trichosporeae</taxon>
        <taxon>Loxocarpinae</taxon>
        <taxon>Dorcoceras</taxon>
    </lineage>
</organism>
<dbReference type="Proteomes" id="UP000250235">
    <property type="component" value="Unassembled WGS sequence"/>
</dbReference>
<gene>
    <name evidence="2" type="ORF">F511_15323</name>
</gene>
<feature type="compositionally biased region" description="Polar residues" evidence="1">
    <location>
        <begin position="428"/>
        <end position="437"/>
    </location>
</feature>
<evidence type="ECO:0008006" key="4">
    <source>
        <dbReference type="Google" id="ProtNLM"/>
    </source>
</evidence>
<proteinExistence type="predicted"/>
<feature type="region of interest" description="Disordered" evidence="1">
    <location>
        <begin position="417"/>
        <end position="439"/>
    </location>
</feature>
<dbReference type="EMBL" id="KV010186">
    <property type="protein sequence ID" value="KZV28086.1"/>
    <property type="molecule type" value="Genomic_DNA"/>
</dbReference>
<evidence type="ECO:0000313" key="3">
    <source>
        <dbReference type="Proteomes" id="UP000250235"/>
    </source>
</evidence>
<dbReference type="AlphaFoldDB" id="A0A2Z7B311"/>
<feature type="region of interest" description="Disordered" evidence="1">
    <location>
        <begin position="252"/>
        <end position="282"/>
    </location>
</feature>
<keyword evidence="3" id="KW-1185">Reference proteome</keyword>
<accession>A0A2Z7B311</accession>
<sequence length="594" mass="66202">MASSLISNTNQVYFASVLAMDNAGMEAMFEALVASGLNGFLGCLSDIYEAALVEFFQNSSVRDGQVISTIQGKLVEISEEVFARTFQLPVEGLMDLNEVPKDLVFDARSVFSFNGEQLSTSCKKREMKFEFRPPCDILEKSVIVKAGSFDAVTHERFLMMAAIYGEIKVNWGRLLFYIFKDMVMPGSRQAKGYAVQICILLRNVQNLELGDSKEFPPLKILTAKTVGGYIAINEKIGVEEVEDVSRVKKTPVKKVASRKRPSDAGDAPTIAKKKRTTSGKAVPKDKDLDVVSVALDAIPIQTVEPSSAIPAAHPPASKRKAPRRKLRMTAGSDDDIVEKESAVETVVVEQKRTTSVDDVDTIIAQVITETAQRVQSLGNNDTTADETEGRTDISFAEFAALDFQVFTSETDRMIETGSEPEDELEMSASKQPSQISESENRAVESATETAQRVQSLGNTHSTQRTLYDVYPNMVIQQVSPDEAQFTFSGAVYAVVRYDEDMQRRIFLTVEIKMGYIPWCWTIVQPVKERCACRRIGRAGNGVKLEPQSRSKSRNEQNKLNCRQKEAQMQKLLQMISSKIRTKKLVRIRRELCRS</sequence>
<evidence type="ECO:0000313" key="2">
    <source>
        <dbReference type="EMBL" id="KZV28086.1"/>
    </source>
</evidence>
<evidence type="ECO:0000256" key="1">
    <source>
        <dbReference type="SAM" id="MobiDB-lite"/>
    </source>
</evidence>
<dbReference type="OrthoDB" id="1839301at2759"/>
<name>A0A2Z7B311_9LAMI</name>